<dbReference type="OrthoDB" id="5998965at2"/>
<dbReference type="AlphaFoldDB" id="A0A4R6VPW0"/>
<feature type="transmembrane region" description="Helical" evidence="1">
    <location>
        <begin position="44"/>
        <end position="62"/>
    </location>
</feature>
<feature type="transmembrane region" description="Helical" evidence="1">
    <location>
        <begin position="101"/>
        <end position="121"/>
    </location>
</feature>
<dbReference type="Proteomes" id="UP000295391">
    <property type="component" value="Unassembled WGS sequence"/>
</dbReference>
<sequence>MNSPSLLRLHLLRGCYLLLLVGLSIQIVPDLFGPVVNMPLMDGVVTAMLSALAVLSILGLFAPIFMLPLLWFELGWKLIWVLFVALPRWQTGTMDEATMEVLFACAFVVPFVFIVPWRYAITRYSNALDPWWTKRSGSPFFSD</sequence>
<reference evidence="2 3" key="1">
    <citation type="submission" date="2019-03" db="EMBL/GenBank/DDBJ databases">
        <title>Genomic Encyclopedia of Type Strains, Phase III (KMG-III): the genomes of soil and plant-associated and newly described type strains.</title>
        <authorList>
            <person name="Whitman W."/>
        </authorList>
    </citation>
    <scope>NUCLEOTIDE SEQUENCE [LARGE SCALE GENOMIC DNA]</scope>
    <source>
        <strain evidence="2 3">CGMCC 1.7002</strain>
    </source>
</reference>
<keyword evidence="3" id="KW-1185">Reference proteome</keyword>
<feature type="transmembrane region" description="Helical" evidence="1">
    <location>
        <begin position="69"/>
        <end position="89"/>
    </location>
</feature>
<keyword evidence="1" id="KW-0812">Transmembrane</keyword>
<evidence type="ECO:0000313" key="3">
    <source>
        <dbReference type="Proteomes" id="UP000295391"/>
    </source>
</evidence>
<protein>
    <submittedName>
        <fullName evidence="2">Uncharacterized protein</fullName>
    </submittedName>
</protein>
<evidence type="ECO:0000313" key="2">
    <source>
        <dbReference type="EMBL" id="TDQ64273.1"/>
    </source>
</evidence>
<dbReference type="RefSeq" id="WP_133572887.1">
    <property type="nucleotide sequence ID" value="NZ_SNYR01000002.1"/>
</dbReference>
<organism evidence="2 3">
    <name type="scientific">Maritalea mobilis</name>
    <dbReference type="NCBI Taxonomy" id="483324"/>
    <lineage>
        <taxon>Bacteria</taxon>
        <taxon>Pseudomonadati</taxon>
        <taxon>Pseudomonadota</taxon>
        <taxon>Alphaproteobacteria</taxon>
        <taxon>Hyphomicrobiales</taxon>
        <taxon>Devosiaceae</taxon>
        <taxon>Maritalea</taxon>
    </lineage>
</organism>
<dbReference type="EMBL" id="SNYR01000002">
    <property type="protein sequence ID" value="TDQ64273.1"/>
    <property type="molecule type" value="Genomic_DNA"/>
</dbReference>
<evidence type="ECO:0000256" key="1">
    <source>
        <dbReference type="SAM" id="Phobius"/>
    </source>
</evidence>
<feature type="transmembrane region" description="Helical" evidence="1">
    <location>
        <begin position="12"/>
        <end position="32"/>
    </location>
</feature>
<gene>
    <name evidence="2" type="ORF">ATL17_2289</name>
</gene>
<comment type="caution">
    <text evidence="2">The sequence shown here is derived from an EMBL/GenBank/DDBJ whole genome shotgun (WGS) entry which is preliminary data.</text>
</comment>
<keyword evidence="1" id="KW-1133">Transmembrane helix</keyword>
<proteinExistence type="predicted"/>
<keyword evidence="1" id="KW-0472">Membrane</keyword>
<accession>A0A4R6VPW0</accession>
<name>A0A4R6VPW0_9HYPH</name>